<name>A0A2T4Z9D6_9BACL</name>
<dbReference type="PANTHER" id="PTHR30543:SF21">
    <property type="entry name" value="NAD(P)H-DEPENDENT FMN REDUCTASE LOT6"/>
    <property type="match status" value="1"/>
</dbReference>
<dbReference type="PANTHER" id="PTHR30543">
    <property type="entry name" value="CHROMATE REDUCTASE"/>
    <property type="match status" value="1"/>
</dbReference>
<comment type="similarity">
    <text evidence="1">Belongs to the azoreductase type 2 family.</text>
</comment>
<dbReference type="InterPro" id="IPR005025">
    <property type="entry name" value="FMN_Rdtase-like_dom"/>
</dbReference>
<evidence type="ECO:0000313" key="4">
    <source>
        <dbReference type="Proteomes" id="UP000241639"/>
    </source>
</evidence>
<dbReference type="SUPFAM" id="SSF52218">
    <property type="entry name" value="Flavoproteins"/>
    <property type="match status" value="1"/>
</dbReference>
<dbReference type="Proteomes" id="UP000241639">
    <property type="component" value="Unassembled WGS sequence"/>
</dbReference>
<gene>
    <name evidence="3" type="ORF">C8J48_1089</name>
</gene>
<protein>
    <submittedName>
        <fullName evidence="3">FMN reductase</fullName>
    </submittedName>
</protein>
<dbReference type="GO" id="GO:0005829">
    <property type="term" value="C:cytosol"/>
    <property type="evidence" value="ECO:0007669"/>
    <property type="project" value="TreeGrafter"/>
</dbReference>
<dbReference type="InterPro" id="IPR050712">
    <property type="entry name" value="NAD(P)H-dep_reductase"/>
</dbReference>
<dbReference type="InterPro" id="IPR029039">
    <property type="entry name" value="Flavoprotein-like_sf"/>
</dbReference>
<evidence type="ECO:0000259" key="2">
    <source>
        <dbReference type="Pfam" id="PF03358"/>
    </source>
</evidence>
<comment type="caution">
    <text evidence="3">The sequence shown here is derived from an EMBL/GenBank/DDBJ whole genome shotgun (WGS) entry which is preliminary data.</text>
</comment>
<dbReference type="Pfam" id="PF03358">
    <property type="entry name" value="FMN_red"/>
    <property type="match status" value="1"/>
</dbReference>
<proteinExistence type="inferred from homology"/>
<dbReference type="RefSeq" id="WP_107725302.1">
    <property type="nucleotide sequence ID" value="NZ_PZZP01000001.1"/>
</dbReference>
<feature type="domain" description="NADPH-dependent FMN reductase-like" evidence="2">
    <location>
        <begin position="1"/>
        <end position="144"/>
    </location>
</feature>
<dbReference type="AlphaFoldDB" id="A0A2T4Z9D6"/>
<keyword evidence="4" id="KW-1185">Reference proteome</keyword>
<dbReference type="GO" id="GO:0016491">
    <property type="term" value="F:oxidoreductase activity"/>
    <property type="evidence" value="ECO:0007669"/>
    <property type="project" value="InterPro"/>
</dbReference>
<dbReference type="GO" id="GO:0010181">
    <property type="term" value="F:FMN binding"/>
    <property type="evidence" value="ECO:0007669"/>
    <property type="project" value="TreeGrafter"/>
</dbReference>
<reference evidence="3 4" key="1">
    <citation type="submission" date="2018-04" db="EMBL/GenBank/DDBJ databases">
        <title>Genomic Encyclopedia of Archaeal and Bacterial Type Strains, Phase II (KMG-II): from individual species to whole genera.</title>
        <authorList>
            <person name="Goeker M."/>
        </authorList>
    </citation>
    <scope>NUCLEOTIDE SEQUENCE [LARGE SCALE GENOMIC DNA]</scope>
    <source>
        <strain evidence="3 4">DSM 45169</strain>
    </source>
</reference>
<dbReference type="OrthoDB" id="9790975at2"/>
<dbReference type="EMBL" id="PZZP01000001">
    <property type="protein sequence ID" value="PTM58504.1"/>
    <property type="molecule type" value="Genomic_DNA"/>
</dbReference>
<organism evidence="3 4">
    <name type="scientific">Desmospora activa DSM 45169</name>
    <dbReference type="NCBI Taxonomy" id="1121389"/>
    <lineage>
        <taxon>Bacteria</taxon>
        <taxon>Bacillati</taxon>
        <taxon>Bacillota</taxon>
        <taxon>Bacilli</taxon>
        <taxon>Bacillales</taxon>
        <taxon>Thermoactinomycetaceae</taxon>
        <taxon>Desmospora</taxon>
    </lineage>
</organism>
<sequence length="185" mass="20003">MKIVAISGSMNPQSTTRQAVTIVMNAAEEAGAEVELIHLGDWKLPIFDCRTDESTYPEAVHRFRDTIASADAYIIGSPQYHGSLSGSLKNALDFISARELEGKFVALVGTAAGQMGATNALNTLNEICRNLHAWPLPSSPSIPQSYSAFLPDGSLKDAKLQDRLESLGRQLVQVMGNNGVRMDVR</sequence>
<evidence type="ECO:0000313" key="3">
    <source>
        <dbReference type="EMBL" id="PTM58504.1"/>
    </source>
</evidence>
<dbReference type="Gene3D" id="3.40.50.360">
    <property type="match status" value="1"/>
</dbReference>
<evidence type="ECO:0000256" key="1">
    <source>
        <dbReference type="ARBA" id="ARBA00009428"/>
    </source>
</evidence>
<accession>A0A2T4Z9D6</accession>